<evidence type="ECO:0000256" key="5">
    <source>
        <dbReference type="ARBA" id="ARBA00022933"/>
    </source>
</evidence>
<accession>A0ABM1AI91</accession>
<keyword evidence="4 10" id="KW-0812">Transmembrane</keyword>
<keyword evidence="11" id="KW-1185">Reference proteome</keyword>
<comment type="function">
    <text evidence="8">Required for Ca(2+) flux in immune cells and plays a role in T-cell proliferation and in T-cell and neutrophil migration. Involved in endoplasmic reticulum-associated degradation (ERAD) of soluble glycosylated proteins. Required for palmitoylation and cell surface expression of CD36 and involved in macrophage uptake of low-density lipoprotein and in foam cell formation. Together with ZDHHC6, required for palmitoylation of ITPR1 in immune cells, leading to regulate ITPR1 stability and function. Plays a role in protection of cells from ER stress-induced apoptosis. Protects cells from oxidative stress when overexpressed in cardiomyocytes.</text>
</comment>
<reference evidence="12" key="1">
    <citation type="submission" date="2025-08" db="UniProtKB">
        <authorList>
            <consortium name="RefSeq"/>
        </authorList>
    </citation>
    <scope>IDENTIFICATION</scope>
</reference>
<evidence type="ECO:0000313" key="11">
    <source>
        <dbReference type="Proteomes" id="UP000694915"/>
    </source>
</evidence>
<sequence length="99" mass="11530">MVYISNGQVLDSRNQSPWRLSFITDFFWGIAEFVVFFFKTLLQQDVKKRRGYGSSSGSRYDDGRGHQETLHEEEWVGSIIFKAPAPLQWVVDEEGKRLL</sequence>
<dbReference type="Pfam" id="PF10961">
    <property type="entry name" value="SelK_SelG"/>
    <property type="match status" value="1"/>
</dbReference>
<evidence type="ECO:0000256" key="6">
    <source>
        <dbReference type="ARBA" id="ARBA00022989"/>
    </source>
</evidence>
<dbReference type="RefSeq" id="XP_013202368.1">
    <property type="nucleotide sequence ID" value="XM_013346914.2"/>
</dbReference>
<dbReference type="PANTHER" id="PTHR16875:SF0">
    <property type="entry name" value="SELENOPROTEIN K"/>
    <property type="match status" value="1"/>
</dbReference>
<dbReference type="PANTHER" id="PTHR16875">
    <property type="entry name" value="SELENOPROTEIN K"/>
    <property type="match status" value="1"/>
</dbReference>
<comment type="similarity">
    <text evidence="2">Belongs to the selenoprotein K family.</text>
</comment>
<comment type="subunit">
    <text evidence="9">Interacts with DERL1, DERL2, DERL3 and SELENOS. The SELENOK-SELENOS complex interacts with VCP. Interacts with ZDHHC6.</text>
</comment>
<dbReference type="Proteomes" id="UP000694915">
    <property type="component" value="Chromosome 6"/>
</dbReference>
<dbReference type="GeneID" id="101996388"/>
<evidence type="ECO:0000256" key="4">
    <source>
        <dbReference type="ARBA" id="ARBA00022692"/>
    </source>
</evidence>
<evidence type="ECO:0000256" key="9">
    <source>
        <dbReference type="ARBA" id="ARBA00046751"/>
    </source>
</evidence>
<evidence type="ECO:0000256" key="2">
    <source>
        <dbReference type="ARBA" id="ARBA00008504"/>
    </source>
</evidence>
<protein>
    <recommendedName>
        <fullName evidence="3">Selenoprotein K</fullName>
    </recommendedName>
</protein>
<evidence type="ECO:0000313" key="12">
    <source>
        <dbReference type="RefSeq" id="XP_013202368.1"/>
    </source>
</evidence>
<evidence type="ECO:0000256" key="8">
    <source>
        <dbReference type="ARBA" id="ARBA00045265"/>
    </source>
</evidence>
<evidence type="ECO:0000256" key="10">
    <source>
        <dbReference type="SAM" id="Phobius"/>
    </source>
</evidence>
<keyword evidence="6 10" id="KW-1133">Transmembrane helix</keyword>
<organism evidence="11 12">
    <name type="scientific">Microtus ochrogaster</name>
    <name type="common">Prairie vole</name>
    <dbReference type="NCBI Taxonomy" id="79684"/>
    <lineage>
        <taxon>Eukaryota</taxon>
        <taxon>Metazoa</taxon>
        <taxon>Chordata</taxon>
        <taxon>Craniata</taxon>
        <taxon>Vertebrata</taxon>
        <taxon>Euteleostomi</taxon>
        <taxon>Mammalia</taxon>
        <taxon>Eutheria</taxon>
        <taxon>Euarchontoglires</taxon>
        <taxon>Glires</taxon>
        <taxon>Rodentia</taxon>
        <taxon>Myomorpha</taxon>
        <taxon>Muroidea</taxon>
        <taxon>Cricetidae</taxon>
        <taxon>Arvicolinae</taxon>
        <taxon>Microtus</taxon>
    </lineage>
</organism>
<dbReference type="InterPro" id="IPR024491">
    <property type="entry name" value="Se_SelK/SelG"/>
</dbReference>
<keyword evidence="5" id="KW-0712">Selenocysteine</keyword>
<comment type="subcellular location">
    <subcellularLocation>
        <location evidence="1">Membrane</location>
        <topology evidence="1">Single-pass membrane protein</topology>
    </subcellularLocation>
</comment>
<evidence type="ECO:0000256" key="7">
    <source>
        <dbReference type="ARBA" id="ARBA00023136"/>
    </source>
</evidence>
<name>A0ABM1AI91_MICOH</name>
<feature type="transmembrane region" description="Helical" evidence="10">
    <location>
        <begin position="20"/>
        <end position="42"/>
    </location>
</feature>
<keyword evidence="7 10" id="KW-0472">Membrane</keyword>
<evidence type="ECO:0000256" key="3">
    <source>
        <dbReference type="ARBA" id="ARBA00020495"/>
    </source>
</evidence>
<gene>
    <name evidence="12" type="primary">Selenok</name>
</gene>
<proteinExistence type="inferred from homology"/>
<evidence type="ECO:0000256" key="1">
    <source>
        <dbReference type="ARBA" id="ARBA00004167"/>
    </source>
</evidence>